<accession>A0A9D2SQ42</accession>
<dbReference type="InterPro" id="IPR010985">
    <property type="entry name" value="Ribbon_hlx_hlx"/>
</dbReference>
<sequence length="70" mass="8303">MDDKLIITVKEPQKRIDLKIDREVKQAYDRLAKRSKRSRNELVCLALNYALEHQIFGQENDMEQDAVKKD</sequence>
<reference evidence="1" key="2">
    <citation type="submission" date="2021-04" db="EMBL/GenBank/DDBJ databases">
        <authorList>
            <person name="Gilroy R."/>
        </authorList>
    </citation>
    <scope>NUCLEOTIDE SEQUENCE</scope>
    <source>
        <strain evidence="1">USAMLcec2-132</strain>
    </source>
</reference>
<name>A0A9D2SQ42_9FIRM</name>
<dbReference type="GO" id="GO:0006355">
    <property type="term" value="P:regulation of DNA-templated transcription"/>
    <property type="evidence" value="ECO:0007669"/>
    <property type="project" value="InterPro"/>
</dbReference>
<dbReference type="CDD" id="cd21631">
    <property type="entry name" value="RHH_CopG_NikR-like"/>
    <property type="match status" value="1"/>
</dbReference>
<reference evidence="1" key="1">
    <citation type="journal article" date="2021" name="PeerJ">
        <title>Extensive microbial diversity within the chicken gut microbiome revealed by metagenomics and culture.</title>
        <authorList>
            <person name="Gilroy R."/>
            <person name="Ravi A."/>
            <person name="Getino M."/>
            <person name="Pursley I."/>
            <person name="Horton D.L."/>
            <person name="Alikhan N.F."/>
            <person name="Baker D."/>
            <person name="Gharbi K."/>
            <person name="Hall N."/>
            <person name="Watson M."/>
            <person name="Adriaenssens E.M."/>
            <person name="Foster-Nyarko E."/>
            <person name="Jarju S."/>
            <person name="Secka A."/>
            <person name="Antonio M."/>
            <person name="Oren A."/>
            <person name="Chaudhuri R.R."/>
            <person name="La Ragione R."/>
            <person name="Hildebrand F."/>
            <person name="Pallen M.J."/>
        </authorList>
    </citation>
    <scope>NUCLEOTIDE SEQUENCE</scope>
    <source>
        <strain evidence="1">USAMLcec2-132</strain>
    </source>
</reference>
<protein>
    <submittedName>
        <fullName evidence="1">Ribbon-helix-helix domain-containing protein</fullName>
    </submittedName>
</protein>
<dbReference type="SUPFAM" id="SSF47598">
    <property type="entry name" value="Ribbon-helix-helix"/>
    <property type="match status" value="1"/>
</dbReference>
<proteinExistence type="predicted"/>
<dbReference type="EMBL" id="DWWS01000045">
    <property type="protein sequence ID" value="HJC24614.1"/>
    <property type="molecule type" value="Genomic_DNA"/>
</dbReference>
<dbReference type="Proteomes" id="UP000823891">
    <property type="component" value="Unassembled WGS sequence"/>
</dbReference>
<organism evidence="1 2">
    <name type="scientific">Candidatus Eisenbergiella merdavium</name>
    <dbReference type="NCBI Taxonomy" id="2838551"/>
    <lineage>
        <taxon>Bacteria</taxon>
        <taxon>Bacillati</taxon>
        <taxon>Bacillota</taxon>
        <taxon>Clostridia</taxon>
        <taxon>Lachnospirales</taxon>
        <taxon>Lachnospiraceae</taxon>
        <taxon>Eisenbergiella</taxon>
    </lineage>
</organism>
<evidence type="ECO:0000313" key="1">
    <source>
        <dbReference type="EMBL" id="HJC24614.1"/>
    </source>
</evidence>
<evidence type="ECO:0000313" key="2">
    <source>
        <dbReference type="Proteomes" id="UP000823891"/>
    </source>
</evidence>
<gene>
    <name evidence="1" type="ORF">H9761_13020</name>
</gene>
<comment type="caution">
    <text evidence="1">The sequence shown here is derived from an EMBL/GenBank/DDBJ whole genome shotgun (WGS) entry which is preliminary data.</text>
</comment>
<dbReference type="AlphaFoldDB" id="A0A9D2SQ42"/>